<evidence type="ECO:0000259" key="5">
    <source>
        <dbReference type="Pfam" id="PF13229"/>
    </source>
</evidence>
<evidence type="ECO:0000256" key="3">
    <source>
        <dbReference type="ARBA" id="ARBA00022729"/>
    </source>
</evidence>
<dbReference type="InterPro" id="IPR052052">
    <property type="entry name" value="Polysaccharide_Lyase_9"/>
</dbReference>
<dbReference type="InterPro" id="IPR006626">
    <property type="entry name" value="PbH1"/>
</dbReference>
<sequence length="601" mass="64979">MPELARTSSTDTAPGPFILPILAASALAIALIPGGSPPAQAGSASPERASVESRSGIVLAAAAGRTYVVATNGNDRAVGSISAPMRTISAAVARARSGDTVAIRKGTYHESVKVPDAKRLVLRAHAGERVVLDGSRRVTGWSRSGKNVVTSWTTRFDSSPTYSWGVPDNSEEGWQFVSRRYPMAAHPDQVWVGAARLRQVGSVAALRPGTFYVDYARGRLFLGQSPGKREVRASALAKALSLRSPGTEIRGIDVRRYAPSVPHMGAVTITGARTRLVDMSIDENATTGLHVAARNVVLDRVRTRSNGMIGATATYADGLRITRMESRGNNTERFNTSPVAGGMKIGRTRGVAVRRSVFRGNRGTGLWLDESVDGAKVLDSRMVKNLRHGLSAEISANVLVAGNFVSGNRGHGVKVNNTSGVSIWNNTIVGNGRAVNVVQDARRPTSRTTAGRDPRRAFPDRRMTWRIARVTVRNNILSIKAGRATCVLCVEDYTGRRTARQMGVTARGNVYRRPGRRPAWLVVWSRGPRNPATFRTIAQFRRATSQERRHLHVKRQRVATSSGAATRYVARKARRIASPLPSSVAAAASRARGLRVLGRWR</sequence>
<evidence type="ECO:0000256" key="1">
    <source>
        <dbReference type="ARBA" id="ARBA00004613"/>
    </source>
</evidence>
<dbReference type="GO" id="GO:0005576">
    <property type="term" value="C:extracellular region"/>
    <property type="evidence" value="ECO:0007669"/>
    <property type="project" value="UniProtKB-SubCell"/>
</dbReference>
<comment type="caution">
    <text evidence="6">The sequence shown here is derived from an EMBL/GenBank/DDBJ whole genome shotgun (WGS) entry which is preliminary data.</text>
</comment>
<protein>
    <submittedName>
        <fullName evidence="6">DUF1565 domain-containing protein</fullName>
    </submittedName>
</protein>
<proteinExistence type="predicted"/>
<dbReference type="SUPFAM" id="SSF51126">
    <property type="entry name" value="Pectin lyase-like"/>
    <property type="match status" value="1"/>
</dbReference>
<dbReference type="Proteomes" id="UP000307768">
    <property type="component" value="Unassembled WGS sequence"/>
</dbReference>
<evidence type="ECO:0000313" key="7">
    <source>
        <dbReference type="Proteomes" id="UP000307768"/>
    </source>
</evidence>
<dbReference type="EMBL" id="VDFQ02000003">
    <property type="protein sequence ID" value="KAA1422787.1"/>
    <property type="molecule type" value="Genomic_DNA"/>
</dbReference>
<feature type="domain" description="DUF1565" evidence="4">
    <location>
        <begin position="72"/>
        <end position="112"/>
    </location>
</feature>
<dbReference type="InterPro" id="IPR012334">
    <property type="entry name" value="Pectin_lyas_fold"/>
</dbReference>
<reference evidence="6 7" key="1">
    <citation type="submission" date="2019-09" db="EMBL/GenBank/DDBJ databases">
        <title>Mumia zhuanghuii sp. nov. isolated from the intestinal contents of plateau pika (Ochotona curzoniae) in the Qinghai-Tibet plateau of China.</title>
        <authorList>
            <person name="Tian Z."/>
        </authorList>
    </citation>
    <scope>NUCLEOTIDE SEQUENCE [LARGE SCALE GENOMIC DNA]</scope>
    <source>
        <strain evidence="7">350</strain>
    </source>
</reference>
<evidence type="ECO:0000256" key="2">
    <source>
        <dbReference type="ARBA" id="ARBA00022525"/>
    </source>
</evidence>
<dbReference type="Pfam" id="PF13229">
    <property type="entry name" value="Beta_helix"/>
    <property type="match status" value="1"/>
</dbReference>
<dbReference type="PANTHER" id="PTHR40088">
    <property type="entry name" value="PECTATE LYASE (EUROFUNG)"/>
    <property type="match status" value="1"/>
</dbReference>
<dbReference type="InterPro" id="IPR011459">
    <property type="entry name" value="DUF1565"/>
</dbReference>
<dbReference type="Gene3D" id="2.160.20.10">
    <property type="entry name" value="Single-stranded right-handed beta-helix, Pectin lyase-like"/>
    <property type="match status" value="2"/>
</dbReference>
<dbReference type="RefSeq" id="WP_149769737.1">
    <property type="nucleotide sequence ID" value="NZ_VDFQ02000003.1"/>
</dbReference>
<organism evidence="6 7">
    <name type="scientific">Mumia zhuanghuii</name>
    <dbReference type="NCBI Taxonomy" id="2585211"/>
    <lineage>
        <taxon>Bacteria</taxon>
        <taxon>Bacillati</taxon>
        <taxon>Actinomycetota</taxon>
        <taxon>Actinomycetes</taxon>
        <taxon>Propionibacteriales</taxon>
        <taxon>Nocardioidaceae</taxon>
        <taxon>Mumia</taxon>
    </lineage>
</organism>
<dbReference type="InterPro" id="IPR011050">
    <property type="entry name" value="Pectin_lyase_fold/virulence"/>
</dbReference>
<accession>A0A5Q6RXK5</accession>
<comment type="subcellular location">
    <subcellularLocation>
        <location evidence="1">Secreted</location>
    </subcellularLocation>
</comment>
<dbReference type="Pfam" id="PF07602">
    <property type="entry name" value="DUF1565"/>
    <property type="match status" value="1"/>
</dbReference>
<dbReference type="AlphaFoldDB" id="A0A5Q6RXK5"/>
<dbReference type="InterPro" id="IPR039448">
    <property type="entry name" value="Beta_helix"/>
</dbReference>
<evidence type="ECO:0000313" key="6">
    <source>
        <dbReference type="EMBL" id="KAA1422787.1"/>
    </source>
</evidence>
<dbReference type="SMART" id="SM00710">
    <property type="entry name" value="PbH1"/>
    <property type="match status" value="4"/>
</dbReference>
<dbReference type="PANTHER" id="PTHR40088:SF2">
    <property type="entry name" value="SECRETED SUGAR HYDROLASE"/>
    <property type="match status" value="1"/>
</dbReference>
<keyword evidence="2" id="KW-0964">Secreted</keyword>
<feature type="domain" description="Right handed beta helix" evidence="5">
    <location>
        <begin position="267"/>
        <end position="428"/>
    </location>
</feature>
<name>A0A5Q6RXK5_9ACTN</name>
<gene>
    <name evidence="6" type="ORF">FE697_011540</name>
</gene>
<dbReference type="GO" id="GO:0016837">
    <property type="term" value="F:carbon-oxygen lyase activity, acting on polysaccharides"/>
    <property type="evidence" value="ECO:0007669"/>
    <property type="project" value="TreeGrafter"/>
</dbReference>
<keyword evidence="3" id="KW-0732">Signal</keyword>
<evidence type="ECO:0000259" key="4">
    <source>
        <dbReference type="Pfam" id="PF07602"/>
    </source>
</evidence>
<dbReference type="OrthoDB" id="9807425at2"/>